<dbReference type="InterPro" id="IPR003137">
    <property type="entry name" value="PA_domain"/>
</dbReference>
<dbReference type="GO" id="GO:0016020">
    <property type="term" value="C:membrane"/>
    <property type="evidence" value="ECO:0007669"/>
    <property type="project" value="InterPro"/>
</dbReference>
<dbReference type="InterPro" id="IPR036026">
    <property type="entry name" value="Seven-hairpin_glycosidases"/>
</dbReference>
<keyword evidence="6" id="KW-0106">Calcium</keyword>
<dbReference type="PRINTS" id="PR00747">
    <property type="entry name" value="GLYHDRLASE47"/>
</dbReference>
<evidence type="ECO:0000256" key="3">
    <source>
        <dbReference type="ARBA" id="ARBA00022824"/>
    </source>
</evidence>
<dbReference type="Gene3D" id="1.50.10.10">
    <property type="match status" value="1"/>
</dbReference>
<feature type="active site" evidence="5">
    <location>
        <position position="370"/>
    </location>
</feature>
<dbReference type="PANTHER" id="PTHR45679:SF5">
    <property type="entry name" value="ER DEGRADATION-ENHANCING ALPHA-MANNOSIDASE-LIKE PROTEIN 1"/>
    <property type="match status" value="1"/>
</dbReference>
<keyword evidence="7" id="KW-0326">Glycosidase</keyword>
<evidence type="ECO:0000256" key="8">
    <source>
        <dbReference type="SAM" id="MobiDB-lite"/>
    </source>
</evidence>
<comment type="caution">
    <text evidence="10">The sequence shown here is derived from an EMBL/GenBank/DDBJ whole genome shotgun (WGS) entry which is preliminary data.</text>
</comment>
<feature type="active site" evidence="5">
    <location>
        <position position="255"/>
    </location>
</feature>
<evidence type="ECO:0000256" key="2">
    <source>
        <dbReference type="ARBA" id="ARBA00007658"/>
    </source>
</evidence>
<evidence type="ECO:0000256" key="5">
    <source>
        <dbReference type="PIRSR" id="PIRSR601382-1"/>
    </source>
</evidence>
<feature type="active site" description="Proton donor" evidence="5">
    <location>
        <position position="101"/>
    </location>
</feature>
<feature type="domain" description="PA" evidence="9">
    <location>
        <begin position="704"/>
        <end position="764"/>
    </location>
</feature>
<accession>A0AAD3TWQ4</accession>
<dbReference type="EC" id="3.2.1.-" evidence="7"/>
<dbReference type="GO" id="GO:0004571">
    <property type="term" value="F:mannosyl-oligosaccharide 1,2-alpha-mannosidase activity"/>
    <property type="evidence" value="ECO:0007669"/>
    <property type="project" value="InterPro"/>
</dbReference>
<proteinExistence type="inferred from homology"/>
<evidence type="ECO:0000313" key="11">
    <source>
        <dbReference type="Proteomes" id="UP001222932"/>
    </source>
</evidence>
<dbReference type="GO" id="GO:1904380">
    <property type="term" value="P:endoplasmic reticulum mannose trimming"/>
    <property type="evidence" value="ECO:0007669"/>
    <property type="project" value="InterPro"/>
</dbReference>
<keyword evidence="4" id="KW-0325">Glycoprotein</keyword>
<dbReference type="GO" id="GO:0044322">
    <property type="term" value="C:endoplasmic reticulum quality control compartment"/>
    <property type="evidence" value="ECO:0007669"/>
    <property type="project" value="GOC"/>
</dbReference>
<feature type="binding site" evidence="6">
    <location>
        <position position="454"/>
    </location>
    <ligand>
        <name>Ca(2+)</name>
        <dbReference type="ChEBI" id="CHEBI:29108"/>
    </ligand>
</feature>
<comment type="cofactor">
    <cofactor evidence="6">
        <name>Ca(2+)</name>
        <dbReference type="ChEBI" id="CHEBI:29108"/>
    </cofactor>
</comment>
<dbReference type="InterPro" id="IPR044674">
    <property type="entry name" value="EDEM1/2/3"/>
</dbReference>
<feature type="active site" description="Proton donor" evidence="5">
    <location>
        <position position="351"/>
    </location>
</feature>
<evidence type="ECO:0000256" key="1">
    <source>
        <dbReference type="ARBA" id="ARBA00004240"/>
    </source>
</evidence>
<evidence type="ECO:0000259" key="9">
    <source>
        <dbReference type="Pfam" id="PF02225"/>
    </source>
</evidence>
<dbReference type="SUPFAM" id="SSF48225">
    <property type="entry name" value="Seven-hairpin glycosidases"/>
    <property type="match status" value="1"/>
</dbReference>
<reference evidence="10" key="1">
    <citation type="journal article" date="2023" name="BMC Genomics">
        <title>Chromosome-level genome assemblies of Cutaneotrichosporon spp. (Trichosporonales, Basidiomycota) reveal imbalanced evolution between nucleotide sequences and chromosome synteny.</title>
        <authorList>
            <person name="Kobayashi Y."/>
            <person name="Kayamori A."/>
            <person name="Aoki K."/>
            <person name="Shiwa Y."/>
            <person name="Matsutani M."/>
            <person name="Fujita N."/>
            <person name="Sugita T."/>
            <person name="Iwasaki W."/>
            <person name="Tanaka N."/>
            <person name="Takashima M."/>
        </authorList>
    </citation>
    <scope>NUCLEOTIDE SEQUENCE</scope>
    <source>
        <strain evidence="10">HIS016</strain>
    </source>
</reference>
<reference evidence="10" key="2">
    <citation type="submission" date="2023-06" db="EMBL/GenBank/DDBJ databases">
        <authorList>
            <person name="Kobayashi Y."/>
            <person name="Kayamori A."/>
            <person name="Aoki K."/>
            <person name="Shiwa Y."/>
            <person name="Fujita N."/>
            <person name="Sugita T."/>
            <person name="Iwasaki W."/>
            <person name="Tanaka N."/>
            <person name="Takashima M."/>
        </authorList>
    </citation>
    <scope>NUCLEOTIDE SEQUENCE</scope>
    <source>
        <strain evidence="10">HIS016</strain>
    </source>
</reference>
<evidence type="ECO:0000313" key="10">
    <source>
        <dbReference type="EMBL" id="GMK58244.1"/>
    </source>
</evidence>
<keyword evidence="7" id="KW-0378">Hydrolase</keyword>
<dbReference type="Pfam" id="PF02225">
    <property type="entry name" value="PA"/>
    <property type="match status" value="1"/>
</dbReference>
<protein>
    <recommendedName>
        <fullName evidence="7">alpha-1,2-Mannosidase</fullName>
        <ecNumber evidence="7">3.2.1.-</ecNumber>
    </recommendedName>
</protein>
<evidence type="ECO:0000256" key="4">
    <source>
        <dbReference type="ARBA" id="ARBA00023180"/>
    </source>
</evidence>
<dbReference type="Pfam" id="PF01532">
    <property type="entry name" value="Glyco_hydro_47"/>
    <property type="match status" value="1"/>
</dbReference>
<keyword evidence="3" id="KW-0256">Endoplasmic reticulum</keyword>
<keyword evidence="11" id="KW-1185">Reference proteome</keyword>
<dbReference type="Gene3D" id="3.50.30.30">
    <property type="match status" value="1"/>
</dbReference>
<organism evidence="10 11">
    <name type="scientific">Cutaneotrichosporon spelunceum</name>
    <dbReference type="NCBI Taxonomy" id="1672016"/>
    <lineage>
        <taxon>Eukaryota</taxon>
        <taxon>Fungi</taxon>
        <taxon>Dikarya</taxon>
        <taxon>Basidiomycota</taxon>
        <taxon>Agaricomycotina</taxon>
        <taxon>Tremellomycetes</taxon>
        <taxon>Trichosporonales</taxon>
        <taxon>Trichosporonaceae</taxon>
        <taxon>Cutaneotrichosporon</taxon>
    </lineage>
</organism>
<keyword evidence="6" id="KW-0479">Metal-binding</keyword>
<comment type="similarity">
    <text evidence="2 7">Belongs to the glycosyl hydrolase 47 family.</text>
</comment>
<gene>
    <name evidence="10" type="ORF">CspeluHIS016_0502760</name>
</gene>
<dbReference type="AlphaFoldDB" id="A0AAD3TWQ4"/>
<dbReference type="GO" id="GO:0036503">
    <property type="term" value="P:ERAD pathway"/>
    <property type="evidence" value="ECO:0007669"/>
    <property type="project" value="UniProtKB-ARBA"/>
</dbReference>
<sequence length="850" mass="93558">MDASWRAALRDEVRDMFHHAFTGYMSFAYPADELRPITCAPLHRDPDPANIGVNDIHANISMTLVDSLSALPLILPEEYPAAVERVSRISFDQNVKVQVFEMTIRALGALLSTYQKLDALPDHPKAQAAALGIEGTTDVKKYAPRMLELALDLGTRLLPAFDTPTGLPYARVNLRHGIESRESSETCTAGAGSLVLEFTLLSRLTGDERFEELAHKAFMSLWNRRTAEDLVGNAISVNHGQWLQPGMSGTNAGIDSFFEYALKGAIMLDDTTYMDVFHDAYAAIQTHVRTKDGFIYRPVQIRSLRPASTSVIDSLSAFFPGVQVLAGDIESAIRNHLVFWNIWRRYSGIPESWAHDERTVGWAGWPGRPEFIESTYYLYTVTRDDFYLRVGERVLHDIRRRTITPCGFATLANVETGETEDRMESFLLSETLKYLYLLFADLPSEPPTNTVFTTEGHQLHLPFNLTRPPTAVRRALHKREDLYCPAYVPQTLGGLPVGIEGRDDYEYARALVYGPGEEGLHVNEGRSYDGLGTCAVPEVPRFAFELVLTPSNADPDAPLPAHDASPSATKVWQRDDGDWVITDIEGLRLGCRWRFDGGGYDITNIGPHRVRHGQHVFITDPKMEGYLPSLPPERPKEDALDVVLQVQHAGKDDTVIRLQTSTADFGRSFLASRESQEDSESERSEQAPFSTDVPLDAPLLLVVPKNTLNGCAAILAKKLDPKPKGPFALFVARGGCSFAEKALNAAQAGASMLLVGDNLSSGAHVRPTASGEAESVLAEVRGVRIGFLGHDEAMVLATLHNAGPLEVVLEGPLAQRDGSAVPNPHRREGRLVVGEHDLANIRVVAGVVEA</sequence>
<dbReference type="GO" id="GO:0005509">
    <property type="term" value="F:calcium ion binding"/>
    <property type="evidence" value="ECO:0007669"/>
    <property type="project" value="InterPro"/>
</dbReference>
<evidence type="ECO:0000256" key="7">
    <source>
        <dbReference type="RuleBase" id="RU361193"/>
    </source>
</evidence>
<dbReference type="EMBL" id="BTCM01000005">
    <property type="protein sequence ID" value="GMK58244.1"/>
    <property type="molecule type" value="Genomic_DNA"/>
</dbReference>
<dbReference type="InterPro" id="IPR012341">
    <property type="entry name" value="6hp_glycosidase-like_sf"/>
</dbReference>
<dbReference type="GO" id="GO:0005975">
    <property type="term" value="P:carbohydrate metabolic process"/>
    <property type="evidence" value="ECO:0007669"/>
    <property type="project" value="InterPro"/>
</dbReference>
<name>A0AAD3TWQ4_9TREE</name>
<evidence type="ECO:0000256" key="6">
    <source>
        <dbReference type="PIRSR" id="PIRSR601382-2"/>
    </source>
</evidence>
<dbReference type="InterPro" id="IPR001382">
    <property type="entry name" value="Glyco_hydro_47"/>
</dbReference>
<comment type="subcellular location">
    <subcellularLocation>
        <location evidence="1">Endoplasmic reticulum</location>
    </subcellularLocation>
</comment>
<dbReference type="Proteomes" id="UP001222932">
    <property type="component" value="Unassembled WGS sequence"/>
</dbReference>
<feature type="region of interest" description="Disordered" evidence="8">
    <location>
        <begin position="670"/>
        <end position="690"/>
    </location>
</feature>
<dbReference type="PANTHER" id="PTHR45679">
    <property type="entry name" value="ER DEGRADATION-ENHANCING ALPHA-MANNOSIDASE-LIKE PROTEIN 2"/>
    <property type="match status" value="1"/>
</dbReference>